<feature type="transmembrane region" description="Helical" evidence="8">
    <location>
        <begin position="58"/>
        <end position="76"/>
    </location>
</feature>
<dbReference type="AlphaFoldDB" id="A0A8J2VXV7"/>
<dbReference type="Proteomes" id="UP000628775">
    <property type="component" value="Unassembled WGS sequence"/>
</dbReference>
<accession>A0A8J2VXV7</accession>
<evidence type="ECO:0000256" key="2">
    <source>
        <dbReference type="ARBA" id="ARBA00006236"/>
    </source>
</evidence>
<dbReference type="Gene3D" id="1.20.1720.10">
    <property type="entry name" value="Multidrug resistance protein D"/>
    <property type="match status" value="1"/>
</dbReference>
<dbReference type="RefSeq" id="WP_188692719.1">
    <property type="nucleotide sequence ID" value="NZ_BMIR01000007.1"/>
</dbReference>
<dbReference type="GO" id="GO:0042910">
    <property type="term" value="F:xenobiotic transmembrane transporter activity"/>
    <property type="evidence" value="ECO:0007669"/>
    <property type="project" value="InterPro"/>
</dbReference>
<feature type="transmembrane region" description="Helical" evidence="8">
    <location>
        <begin position="356"/>
        <end position="376"/>
    </location>
</feature>
<evidence type="ECO:0000256" key="7">
    <source>
        <dbReference type="ARBA" id="ARBA00023136"/>
    </source>
</evidence>
<evidence type="ECO:0000256" key="4">
    <source>
        <dbReference type="ARBA" id="ARBA00022475"/>
    </source>
</evidence>
<comment type="similarity">
    <text evidence="2 8">Belongs to the major facilitator superfamily. Bcr/CmlA family.</text>
</comment>
<feature type="transmembrane region" description="Helical" evidence="8">
    <location>
        <begin position="226"/>
        <end position="245"/>
    </location>
</feature>
<dbReference type="GO" id="GO:1990961">
    <property type="term" value="P:xenobiotic detoxification by transmembrane export across the plasma membrane"/>
    <property type="evidence" value="ECO:0007669"/>
    <property type="project" value="InterPro"/>
</dbReference>
<dbReference type="GO" id="GO:0005886">
    <property type="term" value="C:plasma membrane"/>
    <property type="evidence" value="ECO:0007669"/>
    <property type="project" value="UniProtKB-SubCell"/>
</dbReference>
<dbReference type="FunFam" id="1.20.1720.10:FF:000005">
    <property type="entry name" value="Bcr/CflA family efflux transporter"/>
    <property type="match status" value="1"/>
</dbReference>
<feature type="transmembrane region" description="Helical" evidence="8">
    <location>
        <begin position="265"/>
        <end position="285"/>
    </location>
</feature>
<keyword evidence="3 8" id="KW-0813">Transport</keyword>
<protein>
    <recommendedName>
        <fullName evidence="8">Bcr/CflA family efflux transporter</fullName>
    </recommendedName>
</protein>
<dbReference type="PANTHER" id="PTHR23502">
    <property type="entry name" value="MAJOR FACILITATOR SUPERFAMILY"/>
    <property type="match status" value="1"/>
</dbReference>
<dbReference type="EMBL" id="BMIR01000007">
    <property type="protein sequence ID" value="GGE40486.1"/>
    <property type="molecule type" value="Genomic_DNA"/>
</dbReference>
<comment type="caution">
    <text evidence="10">The sequence shown here is derived from an EMBL/GenBank/DDBJ whole genome shotgun (WGS) entry which is preliminary data.</text>
</comment>
<keyword evidence="6 8" id="KW-1133">Transmembrane helix</keyword>
<feature type="transmembrane region" description="Helical" evidence="8">
    <location>
        <begin position="21"/>
        <end position="38"/>
    </location>
</feature>
<sequence>MEQDLKDSDQRSAALTRGKRLWFALVLGALAAFGPLSIDMYLPSLPMLTKDMATTASLAQLTLTAFLLGLASGQLFNGPMSDVRGRRMPLIIGLCVYTITSLLCAFSPSIGLLILLRFIQGFAGSAGIVIARAAVRDLYSGTELTKFFSLLMLVNGVAPILAPVTGGLLLKVTSWRGVFFILTLVGIVMLLAVIFGLPETLPKERRSSGGFTTTVKHFGSLLKDRVFMGYALSQALVMGAMFAYISGSPFVLQEIFGLSPQMYSVIFAINGLGIIIATQTTGRLAGRVKEQSMLKGGLVIAAVASVALFLCTLSHAPLFLLIPALFFVVAMVGIVSTNSFSLAMQNQAKAAGSASALLGLLPFVLGSITSPLVGVAGSDTAVPMGIVIASCDVMSIVIYIGCVVFRMKRF</sequence>
<keyword evidence="5 8" id="KW-0812">Transmembrane</keyword>
<gene>
    <name evidence="10" type="primary">tcaB</name>
    <name evidence="10" type="ORF">GCM10011391_19070</name>
</gene>
<evidence type="ECO:0000256" key="8">
    <source>
        <dbReference type="RuleBase" id="RU365088"/>
    </source>
</evidence>
<feature type="transmembrane region" description="Helical" evidence="8">
    <location>
        <begin position="147"/>
        <end position="169"/>
    </location>
</feature>
<feature type="transmembrane region" description="Helical" evidence="8">
    <location>
        <begin position="382"/>
        <end position="405"/>
    </location>
</feature>
<comment type="subcellular location">
    <subcellularLocation>
        <location evidence="1 8">Cell membrane</location>
        <topology evidence="1 8">Multi-pass membrane protein</topology>
    </subcellularLocation>
</comment>
<proteinExistence type="inferred from homology"/>
<feature type="domain" description="Major facilitator superfamily (MFS) profile" evidence="9">
    <location>
        <begin position="20"/>
        <end position="410"/>
    </location>
</feature>
<feature type="transmembrane region" description="Helical" evidence="8">
    <location>
        <begin position="88"/>
        <end position="108"/>
    </location>
</feature>
<dbReference type="PROSITE" id="PS50850">
    <property type="entry name" value="MFS"/>
    <property type="match status" value="1"/>
</dbReference>
<keyword evidence="4 8" id="KW-1003">Cell membrane</keyword>
<dbReference type="Pfam" id="PF07690">
    <property type="entry name" value="MFS_1"/>
    <property type="match status" value="1"/>
</dbReference>
<dbReference type="SUPFAM" id="SSF103473">
    <property type="entry name" value="MFS general substrate transporter"/>
    <property type="match status" value="1"/>
</dbReference>
<evidence type="ECO:0000256" key="3">
    <source>
        <dbReference type="ARBA" id="ARBA00022448"/>
    </source>
</evidence>
<evidence type="ECO:0000256" key="6">
    <source>
        <dbReference type="ARBA" id="ARBA00022989"/>
    </source>
</evidence>
<evidence type="ECO:0000256" key="1">
    <source>
        <dbReference type="ARBA" id="ARBA00004651"/>
    </source>
</evidence>
<reference evidence="10" key="1">
    <citation type="journal article" date="2014" name="Int. J. Syst. Evol. Microbiol.">
        <title>Complete genome sequence of Corynebacterium casei LMG S-19264T (=DSM 44701T), isolated from a smear-ripened cheese.</title>
        <authorList>
            <consortium name="US DOE Joint Genome Institute (JGI-PGF)"/>
            <person name="Walter F."/>
            <person name="Albersmeier A."/>
            <person name="Kalinowski J."/>
            <person name="Ruckert C."/>
        </authorList>
    </citation>
    <scope>NUCLEOTIDE SEQUENCE</scope>
    <source>
        <strain evidence="10">CGMCC 1.15371</strain>
    </source>
</reference>
<feature type="transmembrane region" description="Helical" evidence="8">
    <location>
        <begin position="175"/>
        <end position="197"/>
    </location>
</feature>
<dbReference type="CDD" id="cd17320">
    <property type="entry name" value="MFS_MdfA_MDR_like"/>
    <property type="match status" value="1"/>
</dbReference>
<evidence type="ECO:0000313" key="10">
    <source>
        <dbReference type="EMBL" id="GGE40486.1"/>
    </source>
</evidence>
<dbReference type="InterPro" id="IPR011701">
    <property type="entry name" value="MFS"/>
</dbReference>
<feature type="transmembrane region" description="Helical" evidence="8">
    <location>
        <begin position="114"/>
        <end position="135"/>
    </location>
</feature>
<dbReference type="PANTHER" id="PTHR23502:SF132">
    <property type="entry name" value="POLYAMINE TRANSPORTER 2-RELATED"/>
    <property type="match status" value="1"/>
</dbReference>
<evidence type="ECO:0000313" key="11">
    <source>
        <dbReference type="Proteomes" id="UP000628775"/>
    </source>
</evidence>
<keyword evidence="11" id="KW-1185">Reference proteome</keyword>
<dbReference type="NCBIfam" id="TIGR00710">
    <property type="entry name" value="efflux_Bcr_CflA"/>
    <property type="match status" value="1"/>
</dbReference>
<dbReference type="NCBIfam" id="NF008314">
    <property type="entry name" value="PRK11102.1"/>
    <property type="match status" value="1"/>
</dbReference>
<feature type="transmembrane region" description="Helical" evidence="8">
    <location>
        <begin position="322"/>
        <end position="344"/>
    </location>
</feature>
<feature type="transmembrane region" description="Helical" evidence="8">
    <location>
        <begin position="297"/>
        <end position="316"/>
    </location>
</feature>
<evidence type="ECO:0000256" key="5">
    <source>
        <dbReference type="ARBA" id="ARBA00022692"/>
    </source>
</evidence>
<reference evidence="10" key="2">
    <citation type="submission" date="2020-09" db="EMBL/GenBank/DDBJ databases">
        <authorList>
            <person name="Sun Q."/>
            <person name="Zhou Y."/>
        </authorList>
    </citation>
    <scope>NUCLEOTIDE SEQUENCE</scope>
    <source>
        <strain evidence="10">CGMCC 1.15371</strain>
    </source>
</reference>
<evidence type="ECO:0000259" key="9">
    <source>
        <dbReference type="PROSITE" id="PS50850"/>
    </source>
</evidence>
<dbReference type="InterPro" id="IPR020846">
    <property type="entry name" value="MFS_dom"/>
</dbReference>
<dbReference type="InterPro" id="IPR004812">
    <property type="entry name" value="Efflux_drug-R_Bcr/CmlA"/>
</dbReference>
<organism evidence="10 11">
    <name type="scientific">Pullulanibacillus camelliae</name>
    <dbReference type="NCBI Taxonomy" id="1707096"/>
    <lineage>
        <taxon>Bacteria</taxon>
        <taxon>Bacillati</taxon>
        <taxon>Bacillota</taxon>
        <taxon>Bacilli</taxon>
        <taxon>Bacillales</taxon>
        <taxon>Sporolactobacillaceae</taxon>
        <taxon>Pullulanibacillus</taxon>
    </lineage>
</organism>
<name>A0A8J2VXV7_9BACL</name>
<keyword evidence="7 8" id="KW-0472">Membrane</keyword>
<dbReference type="InterPro" id="IPR036259">
    <property type="entry name" value="MFS_trans_sf"/>
</dbReference>